<keyword evidence="1" id="KW-0175">Coiled coil</keyword>
<keyword evidence="5" id="KW-1185">Reference proteome</keyword>
<dbReference type="EMBL" id="SWLE01000011">
    <property type="protein sequence ID" value="TNM94518.1"/>
    <property type="molecule type" value="Genomic_DNA"/>
</dbReference>
<name>A0A4Z2BS32_9TELE</name>
<feature type="domain" description="VASP tetramerisation" evidence="3">
    <location>
        <begin position="50"/>
        <end position="85"/>
    </location>
</feature>
<evidence type="ECO:0000313" key="5">
    <source>
        <dbReference type="Proteomes" id="UP000516260"/>
    </source>
</evidence>
<reference evidence="4 5" key="1">
    <citation type="submission" date="2019-04" db="EMBL/GenBank/DDBJ databases">
        <title>The sequence and de novo assembly of Takifugu bimaculatus genome using PacBio and Hi-C technologies.</title>
        <authorList>
            <person name="Xu P."/>
            <person name="Liu B."/>
            <person name="Zhou Z."/>
        </authorList>
    </citation>
    <scope>NUCLEOTIDE SEQUENCE [LARGE SCALE GENOMIC DNA]</scope>
    <source>
        <strain evidence="4">TB-2018</strain>
        <tissue evidence="4">Muscle</tissue>
    </source>
</reference>
<gene>
    <name evidence="4" type="ORF">fugu_017277</name>
</gene>
<dbReference type="Proteomes" id="UP000516260">
    <property type="component" value="Chromosome 19"/>
</dbReference>
<dbReference type="AlphaFoldDB" id="A0A4Z2BS32"/>
<dbReference type="InterPro" id="IPR038023">
    <property type="entry name" value="VASP_sf"/>
</dbReference>
<accession>A0A4Z2BS32</accession>
<evidence type="ECO:0000313" key="4">
    <source>
        <dbReference type="EMBL" id="TNM94518.1"/>
    </source>
</evidence>
<dbReference type="InterPro" id="IPR014885">
    <property type="entry name" value="VASP_tetra"/>
</dbReference>
<evidence type="ECO:0000256" key="1">
    <source>
        <dbReference type="SAM" id="Coils"/>
    </source>
</evidence>
<protein>
    <recommendedName>
        <fullName evidence="3">VASP tetramerisation domain-containing protein</fullName>
    </recommendedName>
</protein>
<sequence>MSACSTPDLPRKLWERANTMNGSKSPVIGRTKSTPTPTASFSVNGMPMEAVDYEKLKQDILDEMKKELSKLKEELIDAIREELAKSSSA</sequence>
<proteinExistence type="predicted"/>
<organism evidence="4 5">
    <name type="scientific">Takifugu bimaculatus</name>
    <dbReference type="NCBI Taxonomy" id="433685"/>
    <lineage>
        <taxon>Eukaryota</taxon>
        <taxon>Metazoa</taxon>
        <taxon>Chordata</taxon>
        <taxon>Craniata</taxon>
        <taxon>Vertebrata</taxon>
        <taxon>Euteleostomi</taxon>
        <taxon>Actinopterygii</taxon>
        <taxon>Neopterygii</taxon>
        <taxon>Teleostei</taxon>
        <taxon>Neoteleostei</taxon>
        <taxon>Acanthomorphata</taxon>
        <taxon>Eupercaria</taxon>
        <taxon>Tetraodontiformes</taxon>
        <taxon>Tetradontoidea</taxon>
        <taxon>Tetraodontidae</taxon>
        <taxon>Takifugu</taxon>
    </lineage>
</organism>
<dbReference type="Pfam" id="PF08776">
    <property type="entry name" value="VASP_tetra"/>
    <property type="match status" value="1"/>
</dbReference>
<dbReference type="Gene3D" id="1.20.5.1160">
    <property type="entry name" value="Vasodilator-stimulated phosphoprotein"/>
    <property type="match status" value="1"/>
</dbReference>
<feature type="coiled-coil region" evidence="1">
    <location>
        <begin position="54"/>
        <end position="85"/>
    </location>
</feature>
<feature type="region of interest" description="Disordered" evidence="2">
    <location>
        <begin position="20"/>
        <end position="43"/>
    </location>
</feature>
<evidence type="ECO:0000259" key="3">
    <source>
        <dbReference type="Pfam" id="PF08776"/>
    </source>
</evidence>
<feature type="compositionally biased region" description="Polar residues" evidence="2">
    <location>
        <begin position="31"/>
        <end position="43"/>
    </location>
</feature>
<comment type="caution">
    <text evidence="4">The sequence shown here is derived from an EMBL/GenBank/DDBJ whole genome shotgun (WGS) entry which is preliminary data.</text>
</comment>
<evidence type="ECO:0000256" key="2">
    <source>
        <dbReference type="SAM" id="MobiDB-lite"/>
    </source>
</evidence>
<dbReference type="SUPFAM" id="SSF118370">
    <property type="entry name" value="Vasodilator-stimulated phosphoprotein, VASP, tetramerisation domain"/>
    <property type="match status" value="1"/>
</dbReference>